<name>A0ABY5LMC1_9VIBR</name>
<dbReference type="EMBL" id="CP102097">
    <property type="protein sequence ID" value="UUM32277.1"/>
    <property type="molecule type" value="Genomic_DNA"/>
</dbReference>
<organism evidence="1 2">
    <name type="scientific">Vibrio japonicus</name>
    <dbReference type="NCBI Taxonomy" id="1824638"/>
    <lineage>
        <taxon>Bacteria</taxon>
        <taxon>Pseudomonadati</taxon>
        <taxon>Pseudomonadota</taxon>
        <taxon>Gammaproteobacteria</taxon>
        <taxon>Vibrionales</taxon>
        <taxon>Vibrionaceae</taxon>
        <taxon>Vibrio</taxon>
    </lineage>
</organism>
<reference evidence="1" key="1">
    <citation type="submission" date="2022-07" db="EMBL/GenBank/DDBJ databases">
        <title>Complete genome of Vibrio japonicus strain JCM 31412T and phylogenomic assessment of the Nereis clade of the genus Vibrio.</title>
        <authorList>
            <person name="Shlafstein M.D."/>
            <person name="Emsley S.A."/>
            <person name="Ushijima B."/>
            <person name="Videau P."/>
            <person name="Saw J.H."/>
        </authorList>
    </citation>
    <scope>NUCLEOTIDE SEQUENCE</scope>
    <source>
        <strain evidence="1">JCM 31412</strain>
    </source>
</reference>
<dbReference type="RefSeq" id="WP_257085939.1">
    <property type="nucleotide sequence ID" value="NZ_CP102097.1"/>
</dbReference>
<sequence>MSFLPDTPYTRYRLLDIGAYKVATWVYERIHFDDAPIDIAFFGTSHTMNGIDSVLVEQSLGNETTRVVNFAIPHFGRDMHYTLVKELLENRKPKLIVLEVREQEARDLHPGTHYLAQPEDLYGAPWVVNLRYFGNLIRLPLRTLKSTSYDSFPELFGFNADFSTVDYHGSHLNHALSWPDGKERTGVASEESLHSLNNLSLPTNWLGELKFYLFHNANLYYVEQISALAKKHNVPIAYAYIPSFGAPKTSLFAEKYPDNKWLYFDEEIFKQKLNWSDPGHLNRDGATALSIDAAHKLGSYLKSD</sequence>
<evidence type="ECO:0000313" key="2">
    <source>
        <dbReference type="Proteomes" id="UP001058602"/>
    </source>
</evidence>
<evidence type="ECO:0000313" key="1">
    <source>
        <dbReference type="EMBL" id="UUM32277.1"/>
    </source>
</evidence>
<evidence type="ECO:0008006" key="3">
    <source>
        <dbReference type="Google" id="ProtNLM"/>
    </source>
</evidence>
<gene>
    <name evidence="1" type="ORF">NP165_18510</name>
</gene>
<dbReference type="Proteomes" id="UP001058602">
    <property type="component" value="Chromosome 2"/>
</dbReference>
<accession>A0ABY5LMC1</accession>
<protein>
    <recommendedName>
        <fullName evidence="3">SGNH/GDSL hydrolase family protein</fullName>
    </recommendedName>
</protein>
<keyword evidence="2" id="KW-1185">Reference proteome</keyword>
<proteinExistence type="predicted"/>